<comment type="similarity">
    <text evidence="1">Belongs to the mTERF family.</text>
</comment>
<evidence type="ECO:0000313" key="5">
    <source>
        <dbReference type="Proteomes" id="UP001157006"/>
    </source>
</evidence>
<evidence type="ECO:0000256" key="1">
    <source>
        <dbReference type="ARBA" id="ARBA00007692"/>
    </source>
</evidence>
<dbReference type="GO" id="GO:0006353">
    <property type="term" value="P:DNA-templated transcription termination"/>
    <property type="evidence" value="ECO:0007669"/>
    <property type="project" value="UniProtKB-KW"/>
</dbReference>
<dbReference type="GO" id="GO:0003676">
    <property type="term" value="F:nucleic acid binding"/>
    <property type="evidence" value="ECO:0007669"/>
    <property type="project" value="InterPro"/>
</dbReference>
<organism evidence="4 5">
    <name type="scientific">Vicia faba</name>
    <name type="common">Broad bean</name>
    <name type="synonym">Faba vulgaris</name>
    <dbReference type="NCBI Taxonomy" id="3906"/>
    <lineage>
        <taxon>Eukaryota</taxon>
        <taxon>Viridiplantae</taxon>
        <taxon>Streptophyta</taxon>
        <taxon>Embryophyta</taxon>
        <taxon>Tracheophyta</taxon>
        <taxon>Spermatophyta</taxon>
        <taxon>Magnoliopsida</taxon>
        <taxon>eudicotyledons</taxon>
        <taxon>Gunneridae</taxon>
        <taxon>Pentapetalae</taxon>
        <taxon>rosids</taxon>
        <taxon>fabids</taxon>
        <taxon>Fabales</taxon>
        <taxon>Fabaceae</taxon>
        <taxon>Papilionoideae</taxon>
        <taxon>50 kb inversion clade</taxon>
        <taxon>NPAAA clade</taxon>
        <taxon>Hologalegina</taxon>
        <taxon>IRL clade</taxon>
        <taxon>Fabeae</taxon>
        <taxon>Vicia</taxon>
    </lineage>
</organism>
<dbReference type="PANTHER" id="PTHR13068">
    <property type="entry name" value="CGI-12 PROTEIN-RELATED"/>
    <property type="match status" value="1"/>
</dbReference>
<evidence type="ECO:0000313" key="4">
    <source>
        <dbReference type="EMBL" id="CAI8586505.1"/>
    </source>
</evidence>
<dbReference type="Gene3D" id="1.25.70.10">
    <property type="entry name" value="Transcription termination factor 3, mitochondrial"/>
    <property type="match status" value="2"/>
</dbReference>
<proteinExistence type="inferred from homology"/>
<keyword evidence="5" id="KW-1185">Reference proteome</keyword>
<dbReference type="AlphaFoldDB" id="A0AAV0YKD2"/>
<gene>
    <name evidence="4" type="ORF">VFH_I257320</name>
</gene>
<evidence type="ECO:0000256" key="2">
    <source>
        <dbReference type="ARBA" id="ARBA00022472"/>
    </source>
</evidence>
<keyword evidence="3" id="KW-0809">Transit peptide</keyword>
<dbReference type="InterPro" id="IPR003690">
    <property type="entry name" value="MTERF"/>
</dbReference>
<keyword evidence="2" id="KW-0805">Transcription regulation</keyword>
<reference evidence="4 5" key="1">
    <citation type="submission" date="2023-01" db="EMBL/GenBank/DDBJ databases">
        <authorList>
            <person name="Kreplak J."/>
        </authorList>
    </citation>
    <scope>NUCLEOTIDE SEQUENCE [LARGE SCALE GENOMIC DNA]</scope>
</reference>
<dbReference type="Pfam" id="PF02536">
    <property type="entry name" value="mTERF"/>
    <property type="match status" value="2"/>
</dbReference>
<protein>
    <submittedName>
        <fullName evidence="4">Uncharacterized protein</fullName>
    </submittedName>
</protein>
<evidence type="ECO:0000256" key="3">
    <source>
        <dbReference type="ARBA" id="ARBA00022946"/>
    </source>
</evidence>
<dbReference type="Proteomes" id="UP001157006">
    <property type="component" value="Chromosome 1L"/>
</dbReference>
<sequence length="585" mass="67850">MVTLSLLHNSNLVFLFNPSHQNPILSHQNPISSISLKTSPPRCSNSAIVPAPSPPPPVRIRGRPKIEARLALRDYLQYTQCYTFIDADFISKNSPHFVNWLICRVRDNNRDDDFDFPRALRRYLMYHPINEFEPFLESIGIKQRELKLLLPKDLFFLRDDSVLVENFHVLFNHGVPRNMMGKIYREAREVFGYASGVLSKKFESYENLGLSKSSLVKLFVCCPLLLVGDEVDSRFVVVLDWLKKIGIDSGWFVTCMCSTRRYRFNWKAISDSIEFFHQGGYSEKELYDLFKADPKLLLEGLGKKAYLVVGGLIKLGFDVNEICCFFREHPDILSSLRMENLILVIAFLHNIRMEQDAIADVLYNYMHDLSKHSIKSYRTVRKELGVGEANLCEMIKDDPLEFFSLVLTPKQKKDINDFYIDPLRYLEKTSFLRKLGYTDNSEEMEIAMKMFDGRGDKLLERFDCLVEAGLEYNAVVGMVRRVPKILSPRKTVLQKKIDFLRNTLGYPIESLVGFPTYLIHSLDKIFIRFAMYEWLKKRNVIDRELCLSTIVSASEVCFLKLYVNAHPEGPTAWQTIKSLSNKYYD</sequence>
<keyword evidence="2" id="KW-0804">Transcription</keyword>
<keyword evidence="2" id="KW-0806">Transcription termination</keyword>
<dbReference type="EMBL" id="OX451736">
    <property type="protein sequence ID" value="CAI8586505.1"/>
    <property type="molecule type" value="Genomic_DNA"/>
</dbReference>
<name>A0AAV0YKD2_VICFA</name>
<dbReference type="PANTHER" id="PTHR13068:SF103">
    <property type="entry name" value="MITOCHONDRIAL TRANSCRIPTION TERMINATION FACTOR FAMILY PROTEIN"/>
    <property type="match status" value="1"/>
</dbReference>
<accession>A0AAV0YKD2</accession>
<dbReference type="InterPro" id="IPR038538">
    <property type="entry name" value="MTERF_sf"/>
</dbReference>
<dbReference type="SMART" id="SM00733">
    <property type="entry name" value="Mterf"/>
    <property type="match status" value="6"/>
</dbReference>